<keyword evidence="1" id="KW-0812">Transmembrane</keyword>
<evidence type="ECO:0000313" key="2">
    <source>
        <dbReference type="EMBL" id="OXA92806.1"/>
    </source>
</evidence>
<keyword evidence="3" id="KW-1185">Reference proteome</keyword>
<feature type="transmembrane region" description="Helical" evidence="1">
    <location>
        <begin position="81"/>
        <end position="103"/>
    </location>
</feature>
<gene>
    <name evidence="2" type="ORF">B0A66_08500</name>
</gene>
<accession>A0A226HGL5</accession>
<evidence type="ECO:0000256" key="1">
    <source>
        <dbReference type="SAM" id="Phobius"/>
    </source>
</evidence>
<feature type="transmembrane region" description="Helical" evidence="1">
    <location>
        <begin position="12"/>
        <end position="30"/>
    </location>
</feature>
<dbReference type="EMBL" id="MUGW01000017">
    <property type="protein sequence ID" value="OXA92806.1"/>
    <property type="molecule type" value="Genomic_DNA"/>
</dbReference>
<reference evidence="2 3" key="1">
    <citation type="submission" date="2016-11" db="EMBL/GenBank/DDBJ databases">
        <title>Whole genomes of Flavobacteriaceae.</title>
        <authorList>
            <person name="Stine C."/>
            <person name="Li C."/>
            <person name="Tadesse D."/>
        </authorList>
    </citation>
    <scope>NUCLEOTIDE SEQUENCE [LARGE SCALE GENOMIC DNA]</scope>
    <source>
        <strain evidence="2 3">DSM 18292</strain>
    </source>
</reference>
<sequence length="104" mass="11879">MSKFKNLDETQKFAIAIPVLFLVSGVAKSLVQRFRSSSDFHWIYVVGNVSCIVLSILLFFFSLANSISIIRDLKIKWTEKVLWLLLSSSIFLFVLILILIIALK</sequence>
<name>A0A226HGL5_9FLAO</name>
<comment type="caution">
    <text evidence="2">The sequence shown here is derived from an EMBL/GenBank/DDBJ whole genome shotgun (WGS) entry which is preliminary data.</text>
</comment>
<organism evidence="2 3">
    <name type="scientific">Flavobacterium hercynium</name>
    <dbReference type="NCBI Taxonomy" id="387094"/>
    <lineage>
        <taxon>Bacteria</taxon>
        <taxon>Pseudomonadati</taxon>
        <taxon>Bacteroidota</taxon>
        <taxon>Flavobacteriia</taxon>
        <taxon>Flavobacteriales</taxon>
        <taxon>Flavobacteriaceae</taxon>
        <taxon>Flavobacterium</taxon>
    </lineage>
</organism>
<dbReference type="Proteomes" id="UP000198345">
    <property type="component" value="Unassembled WGS sequence"/>
</dbReference>
<keyword evidence="1" id="KW-0472">Membrane</keyword>
<protein>
    <submittedName>
        <fullName evidence="2">Uncharacterized protein</fullName>
    </submittedName>
</protein>
<keyword evidence="1" id="KW-1133">Transmembrane helix</keyword>
<feature type="transmembrane region" description="Helical" evidence="1">
    <location>
        <begin position="42"/>
        <end position="61"/>
    </location>
</feature>
<proteinExistence type="predicted"/>
<dbReference type="AlphaFoldDB" id="A0A226HGL5"/>
<dbReference type="RefSeq" id="WP_089049422.1">
    <property type="nucleotide sequence ID" value="NZ_FXTV01000001.1"/>
</dbReference>
<evidence type="ECO:0000313" key="3">
    <source>
        <dbReference type="Proteomes" id="UP000198345"/>
    </source>
</evidence>